<reference evidence="2" key="1">
    <citation type="submission" date="2017-07" db="EMBL/GenBank/DDBJ databases">
        <title>Taro Niue Genome Assembly and Annotation.</title>
        <authorList>
            <person name="Atibalentja N."/>
            <person name="Keating K."/>
            <person name="Fields C.J."/>
        </authorList>
    </citation>
    <scope>NUCLEOTIDE SEQUENCE</scope>
    <source>
        <strain evidence="2">Niue_2</strain>
        <tissue evidence="2">Leaf</tissue>
    </source>
</reference>
<gene>
    <name evidence="2" type="ORF">Taro_029183</name>
</gene>
<feature type="non-terminal residue" evidence="2">
    <location>
        <position position="189"/>
    </location>
</feature>
<dbReference type="AlphaFoldDB" id="A0A843VNA6"/>
<organism evidence="2 3">
    <name type="scientific">Colocasia esculenta</name>
    <name type="common">Wild taro</name>
    <name type="synonym">Arum esculentum</name>
    <dbReference type="NCBI Taxonomy" id="4460"/>
    <lineage>
        <taxon>Eukaryota</taxon>
        <taxon>Viridiplantae</taxon>
        <taxon>Streptophyta</taxon>
        <taxon>Embryophyta</taxon>
        <taxon>Tracheophyta</taxon>
        <taxon>Spermatophyta</taxon>
        <taxon>Magnoliopsida</taxon>
        <taxon>Liliopsida</taxon>
        <taxon>Araceae</taxon>
        <taxon>Aroideae</taxon>
        <taxon>Colocasieae</taxon>
        <taxon>Colocasia</taxon>
    </lineage>
</organism>
<dbReference type="Proteomes" id="UP000652761">
    <property type="component" value="Unassembled WGS sequence"/>
</dbReference>
<evidence type="ECO:0000256" key="1">
    <source>
        <dbReference type="SAM" id="MobiDB-lite"/>
    </source>
</evidence>
<evidence type="ECO:0000313" key="3">
    <source>
        <dbReference type="Proteomes" id="UP000652761"/>
    </source>
</evidence>
<feature type="compositionally biased region" description="Basic residues" evidence="1">
    <location>
        <begin position="180"/>
        <end position="189"/>
    </location>
</feature>
<sequence length="189" mass="20861">LTHHSQSRTQPGSAVQRPETTESRNPSHVCTLQTLSLTSGPRPVFPPTPDLAVEKGLHGDRLKTTTRSTHRTESHSASWLTSGGQPHASHLDGVAPTPRKHNRNGHAVTQRAYNRRNTLNTWNSVQPTDSPVSLKHNASTGRDTLYTWRTVLTSGHRMLTPQTTEEGKAQLAGNSPEGKRQHRLSLTRK</sequence>
<feature type="region of interest" description="Disordered" evidence="1">
    <location>
        <begin position="161"/>
        <end position="189"/>
    </location>
</feature>
<proteinExistence type="predicted"/>
<feature type="compositionally biased region" description="Polar residues" evidence="1">
    <location>
        <begin position="23"/>
        <end position="39"/>
    </location>
</feature>
<feature type="region of interest" description="Disordered" evidence="1">
    <location>
        <begin position="1"/>
        <end position="90"/>
    </location>
</feature>
<comment type="caution">
    <text evidence="2">The sequence shown here is derived from an EMBL/GenBank/DDBJ whole genome shotgun (WGS) entry which is preliminary data.</text>
</comment>
<dbReference type="EMBL" id="NMUH01001923">
    <property type="protein sequence ID" value="MQL96506.1"/>
    <property type="molecule type" value="Genomic_DNA"/>
</dbReference>
<accession>A0A843VNA6</accession>
<protein>
    <submittedName>
        <fullName evidence="2">Uncharacterized protein</fullName>
    </submittedName>
</protein>
<keyword evidence="3" id="KW-1185">Reference proteome</keyword>
<name>A0A843VNA6_COLES</name>
<feature type="compositionally biased region" description="Basic and acidic residues" evidence="1">
    <location>
        <begin position="52"/>
        <end position="63"/>
    </location>
</feature>
<evidence type="ECO:0000313" key="2">
    <source>
        <dbReference type="EMBL" id="MQL96506.1"/>
    </source>
</evidence>
<feature type="non-terminal residue" evidence="2">
    <location>
        <position position="1"/>
    </location>
</feature>